<feature type="transmembrane region" description="Helical" evidence="8">
    <location>
        <begin position="134"/>
        <end position="155"/>
    </location>
</feature>
<feature type="transmembrane region" description="Helical" evidence="8">
    <location>
        <begin position="220"/>
        <end position="237"/>
    </location>
</feature>
<keyword evidence="5 8" id="KW-0812">Transmembrane</keyword>
<keyword evidence="10" id="KW-1185">Reference proteome</keyword>
<evidence type="ECO:0000256" key="2">
    <source>
        <dbReference type="ARBA" id="ARBA00022475"/>
    </source>
</evidence>
<feature type="transmembrane region" description="Helical" evidence="8">
    <location>
        <begin position="324"/>
        <end position="344"/>
    </location>
</feature>
<evidence type="ECO:0000256" key="1">
    <source>
        <dbReference type="ARBA" id="ARBA00004651"/>
    </source>
</evidence>
<organism evidence="9 10">
    <name type="scientific">Rugosimonospora africana</name>
    <dbReference type="NCBI Taxonomy" id="556532"/>
    <lineage>
        <taxon>Bacteria</taxon>
        <taxon>Bacillati</taxon>
        <taxon>Actinomycetota</taxon>
        <taxon>Actinomycetes</taxon>
        <taxon>Micromonosporales</taxon>
        <taxon>Micromonosporaceae</taxon>
        <taxon>Rugosimonospora</taxon>
    </lineage>
</organism>
<keyword evidence="6 8" id="KW-1133">Transmembrane helix</keyword>
<accession>A0A8J3R212</accession>
<keyword evidence="7 8" id="KW-0472">Membrane</keyword>
<dbReference type="GO" id="GO:0005886">
    <property type="term" value="C:plasma membrane"/>
    <property type="evidence" value="ECO:0007669"/>
    <property type="project" value="UniProtKB-SubCell"/>
</dbReference>
<reference evidence="9" key="1">
    <citation type="submission" date="2021-01" db="EMBL/GenBank/DDBJ databases">
        <title>Whole genome shotgun sequence of Rugosimonospora africana NBRC 104875.</title>
        <authorList>
            <person name="Komaki H."/>
            <person name="Tamura T."/>
        </authorList>
    </citation>
    <scope>NUCLEOTIDE SEQUENCE</scope>
    <source>
        <strain evidence="9">NBRC 104875</strain>
    </source>
</reference>
<dbReference type="AlphaFoldDB" id="A0A8J3R212"/>
<feature type="transmembrane region" description="Helical" evidence="8">
    <location>
        <begin position="112"/>
        <end position="128"/>
    </location>
</feature>
<dbReference type="PANTHER" id="PTHR33908">
    <property type="entry name" value="MANNOSYLTRANSFERASE YKCB-RELATED"/>
    <property type="match status" value="1"/>
</dbReference>
<evidence type="ECO:0000256" key="3">
    <source>
        <dbReference type="ARBA" id="ARBA00022676"/>
    </source>
</evidence>
<dbReference type="GO" id="GO:0016763">
    <property type="term" value="F:pentosyltransferase activity"/>
    <property type="evidence" value="ECO:0007669"/>
    <property type="project" value="TreeGrafter"/>
</dbReference>
<proteinExistence type="predicted"/>
<keyword evidence="3" id="KW-0328">Glycosyltransferase</keyword>
<feature type="transmembrane region" description="Helical" evidence="8">
    <location>
        <begin position="79"/>
        <end position="100"/>
    </location>
</feature>
<feature type="transmembrane region" description="Helical" evidence="8">
    <location>
        <begin position="176"/>
        <end position="192"/>
    </location>
</feature>
<protein>
    <recommendedName>
        <fullName evidence="11">Glycosyltransferase RgtA/B/C/D-like domain-containing protein</fullName>
    </recommendedName>
</protein>
<evidence type="ECO:0000256" key="8">
    <source>
        <dbReference type="SAM" id="Phobius"/>
    </source>
</evidence>
<evidence type="ECO:0000256" key="7">
    <source>
        <dbReference type="ARBA" id="ARBA00023136"/>
    </source>
</evidence>
<keyword evidence="4" id="KW-0808">Transferase</keyword>
<evidence type="ECO:0000313" key="10">
    <source>
        <dbReference type="Proteomes" id="UP000642748"/>
    </source>
</evidence>
<dbReference type="Proteomes" id="UP000642748">
    <property type="component" value="Unassembled WGS sequence"/>
</dbReference>
<comment type="subcellular location">
    <subcellularLocation>
        <location evidence="1">Cell membrane</location>
        <topology evidence="1">Multi-pass membrane protein</topology>
    </subcellularLocation>
</comment>
<evidence type="ECO:0000256" key="4">
    <source>
        <dbReference type="ARBA" id="ARBA00022679"/>
    </source>
</evidence>
<dbReference type="InterPro" id="IPR050297">
    <property type="entry name" value="LipidA_mod_glycosyltrf_83"/>
</dbReference>
<dbReference type="EMBL" id="BONZ01000155">
    <property type="protein sequence ID" value="GIH21664.1"/>
    <property type="molecule type" value="Genomic_DNA"/>
</dbReference>
<sequence>MRVAGLPAVLALAAVARLTYLGGDRANFNGDEAVTGIMVRHILRGEGFLFYPGQRYGGTLEVYLQALGYLVFQLPQNPLTLRLAQVALSVASTALVYLCARRMLPGGRRRRALFAAAFFAVGPWFNLVGGATAWGFYSVGVTLGLCALYCGLRLGTGRRGTLRRGTLRLGADRSRDAAWAFGLGLCAGLGFWNSLTSAYLVLPGFIWAMPYLIRRASGFAAVLGAVAGAAPALVFVLRSGELPLPTAPDRQVGFGQRVANLTDPLLRQFLGIAYAHGDGGLPRPVQYLILAGVAAAYLGCLWRRRRGLATLLGLRQGGREPVDLLLVAPVLVAVLYVATSMAWYTGTPRYLFTAYPLLALSVAALLPYRSPVAASVVYAAVLSLSAALSLGFFRTAPHPSLAGRDAVLRRVVAHLVSEHETHVYADYSTGMALQYLAGDRLDVAICYGATRFAEQRARVRATPDPVYVDSPLAGSGLLDDPPDTIGTALLANHATFRTTRIGFVTIYDRVTLPRPPAFCR</sequence>
<dbReference type="GO" id="GO:0009103">
    <property type="term" value="P:lipopolysaccharide biosynthetic process"/>
    <property type="evidence" value="ECO:0007669"/>
    <property type="project" value="UniProtKB-ARBA"/>
</dbReference>
<evidence type="ECO:0000256" key="6">
    <source>
        <dbReference type="ARBA" id="ARBA00022989"/>
    </source>
</evidence>
<dbReference type="PANTHER" id="PTHR33908:SF11">
    <property type="entry name" value="MEMBRANE PROTEIN"/>
    <property type="match status" value="1"/>
</dbReference>
<keyword evidence="2" id="KW-1003">Cell membrane</keyword>
<evidence type="ECO:0000313" key="9">
    <source>
        <dbReference type="EMBL" id="GIH21664.1"/>
    </source>
</evidence>
<feature type="transmembrane region" description="Helical" evidence="8">
    <location>
        <begin position="375"/>
        <end position="393"/>
    </location>
</feature>
<evidence type="ECO:0008006" key="11">
    <source>
        <dbReference type="Google" id="ProtNLM"/>
    </source>
</evidence>
<evidence type="ECO:0000256" key="5">
    <source>
        <dbReference type="ARBA" id="ARBA00022692"/>
    </source>
</evidence>
<gene>
    <name evidence="9" type="ORF">Raf01_98360</name>
</gene>
<comment type="caution">
    <text evidence="9">The sequence shown here is derived from an EMBL/GenBank/DDBJ whole genome shotgun (WGS) entry which is preliminary data.</text>
</comment>
<name>A0A8J3R212_9ACTN</name>